<evidence type="ECO:0000256" key="1">
    <source>
        <dbReference type="SAM" id="MobiDB-lite"/>
    </source>
</evidence>
<comment type="caution">
    <text evidence="2">The sequence shown here is derived from an EMBL/GenBank/DDBJ whole genome shotgun (WGS) entry which is preliminary data.</text>
</comment>
<evidence type="ECO:0000313" key="3">
    <source>
        <dbReference type="Proteomes" id="UP000314294"/>
    </source>
</evidence>
<evidence type="ECO:0000313" key="2">
    <source>
        <dbReference type="EMBL" id="TNN45108.1"/>
    </source>
</evidence>
<keyword evidence="3" id="KW-1185">Reference proteome</keyword>
<accession>A0A4Z2FV49</accession>
<gene>
    <name evidence="2" type="ORF">EYF80_044690</name>
</gene>
<dbReference type="Proteomes" id="UP000314294">
    <property type="component" value="Unassembled WGS sequence"/>
</dbReference>
<feature type="compositionally biased region" description="Pro residues" evidence="1">
    <location>
        <begin position="11"/>
        <end position="23"/>
    </location>
</feature>
<proteinExistence type="predicted"/>
<name>A0A4Z2FV49_9TELE</name>
<organism evidence="2 3">
    <name type="scientific">Liparis tanakae</name>
    <name type="common">Tanaka's snailfish</name>
    <dbReference type="NCBI Taxonomy" id="230148"/>
    <lineage>
        <taxon>Eukaryota</taxon>
        <taxon>Metazoa</taxon>
        <taxon>Chordata</taxon>
        <taxon>Craniata</taxon>
        <taxon>Vertebrata</taxon>
        <taxon>Euteleostomi</taxon>
        <taxon>Actinopterygii</taxon>
        <taxon>Neopterygii</taxon>
        <taxon>Teleostei</taxon>
        <taxon>Neoteleostei</taxon>
        <taxon>Acanthomorphata</taxon>
        <taxon>Eupercaria</taxon>
        <taxon>Perciformes</taxon>
        <taxon>Cottioidei</taxon>
        <taxon>Cottales</taxon>
        <taxon>Liparidae</taxon>
        <taxon>Liparis</taxon>
    </lineage>
</organism>
<feature type="compositionally biased region" description="Basic and acidic residues" evidence="1">
    <location>
        <begin position="97"/>
        <end position="108"/>
    </location>
</feature>
<dbReference type="AlphaFoldDB" id="A0A4Z2FV49"/>
<sequence>MSRCTRKKPIPAQPSPRPPPGLPPASRRPAAKPGAGNIRKAERDVQRRRFLLTPVSLNYQFMATMESVADITDHDDNPPVCAGASLHQIDTPVRRPPPGERRGARRDSPRRAVIIMGCCLSSSAHAATPPALPGNERKALATCGSHATPDSRHIALPCAALRLRLRSSGLGSDWIPFPRLQRPPRARRVETGLIAGYWCSDD</sequence>
<feature type="region of interest" description="Disordered" evidence="1">
    <location>
        <begin position="1"/>
        <end position="42"/>
    </location>
</feature>
<protein>
    <submittedName>
        <fullName evidence="2">Uncharacterized protein</fullName>
    </submittedName>
</protein>
<dbReference type="EMBL" id="SRLO01000866">
    <property type="protein sequence ID" value="TNN45108.1"/>
    <property type="molecule type" value="Genomic_DNA"/>
</dbReference>
<reference evidence="2 3" key="1">
    <citation type="submission" date="2019-03" db="EMBL/GenBank/DDBJ databases">
        <title>First draft genome of Liparis tanakae, snailfish: a comprehensive survey of snailfish specific genes.</title>
        <authorList>
            <person name="Kim W."/>
            <person name="Song I."/>
            <person name="Jeong J.-H."/>
            <person name="Kim D."/>
            <person name="Kim S."/>
            <person name="Ryu S."/>
            <person name="Song J.Y."/>
            <person name="Lee S.K."/>
        </authorList>
    </citation>
    <scope>NUCLEOTIDE SEQUENCE [LARGE SCALE GENOMIC DNA]</scope>
    <source>
        <tissue evidence="2">Muscle</tissue>
    </source>
</reference>
<feature type="region of interest" description="Disordered" evidence="1">
    <location>
        <begin position="88"/>
        <end position="108"/>
    </location>
</feature>